<dbReference type="Proteomes" id="UP000183190">
    <property type="component" value="Unassembled WGS sequence"/>
</dbReference>
<dbReference type="Gene3D" id="1.10.1420.10">
    <property type="match status" value="2"/>
</dbReference>
<feature type="binding site" evidence="9">
    <location>
        <begin position="630"/>
        <end position="637"/>
    </location>
    <ligand>
        <name>ATP</name>
        <dbReference type="ChEBI" id="CHEBI:30616"/>
    </ligand>
</feature>
<evidence type="ECO:0000256" key="8">
    <source>
        <dbReference type="ARBA" id="ARBA00024647"/>
    </source>
</evidence>
<keyword evidence="4 9" id="KW-0227">DNA damage</keyword>
<evidence type="ECO:0000259" key="12">
    <source>
        <dbReference type="PROSITE" id="PS00486"/>
    </source>
</evidence>
<dbReference type="RefSeq" id="WP_074714573.1">
    <property type="nucleotide sequence ID" value="NZ_FNWV01000002.1"/>
</dbReference>
<dbReference type="PIRSF" id="PIRSF037677">
    <property type="entry name" value="DNA_mis_repair_Msh6"/>
    <property type="match status" value="1"/>
</dbReference>
<protein>
    <recommendedName>
        <fullName evidence="2 9">DNA mismatch repair protein MutS</fullName>
    </recommendedName>
</protein>
<dbReference type="GO" id="GO:0005524">
    <property type="term" value="F:ATP binding"/>
    <property type="evidence" value="ECO:0007669"/>
    <property type="project" value="UniProtKB-UniRule"/>
</dbReference>
<dbReference type="Pfam" id="PF05188">
    <property type="entry name" value="MutS_II"/>
    <property type="match status" value="1"/>
</dbReference>
<evidence type="ECO:0000256" key="9">
    <source>
        <dbReference type="HAMAP-Rule" id="MF_00096"/>
    </source>
</evidence>
<evidence type="ECO:0000256" key="1">
    <source>
        <dbReference type="ARBA" id="ARBA00006271"/>
    </source>
</evidence>
<evidence type="ECO:0000256" key="10">
    <source>
        <dbReference type="RuleBase" id="RU003756"/>
    </source>
</evidence>
<dbReference type="SUPFAM" id="SSF48334">
    <property type="entry name" value="DNA repair protein MutS, domain III"/>
    <property type="match status" value="1"/>
</dbReference>
<dbReference type="Gene3D" id="3.40.50.300">
    <property type="entry name" value="P-loop containing nucleotide triphosphate hydrolases"/>
    <property type="match status" value="1"/>
</dbReference>
<evidence type="ECO:0000256" key="7">
    <source>
        <dbReference type="ARBA" id="ARBA00023204"/>
    </source>
</evidence>
<dbReference type="AlphaFoldDB" id="A0A1H6IGB3"/>
<dbReference type="InterPro" id="IPR027417">
    <property type="entry name" value="P-loop_NTPase"/>
</dbReference>
<dbReference type="InterPro" id="IPR007861">
    <property type="entry name" value="DNA_mismatch_repair_MutS_clamp"/>
</dbReference>
<evidence type="ECO:0000313" key="14">
    <source>
        <dbReference type="Proteomes" id="UP000183190"/>
    </source>
</evidence>
<dbReference type="Gene3D" id="3.40.1170.10">
    <property type="entry name" value="DNA repair protein MutS, domain I"/>
    <property type="match status" value="1"/>
</dbReference>
<keyword evidence="5 9" id="KW-0067">ATP-binding</keyword>
<reference evidence="13 14" key="1">
    <citation type="submission" date="2016-10" db="EMBL/GenBank/DDBJ databases">
        <authorList>
            <person name="de Groot N.N."/>
        </authorList>
    </citation>
    <scope>NUCLEOTIDE SEQUENCE [LARGE SCALE GENOMIC DNA]</scope>
    <source>
        <strain evidence="13 14">YAD2003</strain>
    </source>
</reference>
<dbReference type="SMART" id="SM00534">
    <property type="entry name" value="MUTSac"/>
    <property type="match status" value="1"/>
</dbReference>
<dbReference type="NCBIfam" id="TIGR01070">
    <property type="entry name" value="mutS1"/>
    <property type="match status" value="1"/>
</dbReference>
<dbReference type="SMART" id="SM00533">
    <property type="entry name" value="MUTSd"/>
    <property type="match status" value="1"/>
</dbReference>
<dbReference type="Pfam" id="PF05192">
    <property type="entry name" value="MutS_III"/>
    <property type="match status" value="1"/>
</dbReference>
<dbReference type="InterPro" id="IPR045076">
    <property type="entry name" value="MutS"/>
</dbReference>
<dbReference type="PANTHER" id="PTHR11361">
    <property type="entry name" value="DNA MISMATCH REPAIR PROTEIN MUTS FAMILY MEMBER"/>
    <property type="match status" value="1"/>
</dbReference>
<dbReference type="InterPro" id="IPR000432">
    <property type="entry name" value="DNA_mismatch_repair_MutS_C"/>
</dbReference>
<dbReference type="PROSITE" id="PS00486">
    <property type="entry name" value="DNA_MISMATCH_REPAIR_2"/>
    <property type="match status" value="1"/>
</dbReference>
<evidence type="ECO:0000313" key="13">
    <source>
        <dbReference type="EMBL" id="SEH45949.1"/>
    </source>
</evidence>
<dbReference type="Gene3D" id="3.30.420.110">
    <property type="entry name" value="MutS, connector domain"/>
    <property type="match status" value="1"/>
</dbReference>
<dbReference type="InterPro" id="IPR007860">
    <property type="entry name" value="DNA_mmatch_repair_MutS_con_dom"/>
</dbReference>
<name>A0A1H6IGB3_RUMFL</name>
<dbReference type="GO" id="GO:0140664">
    <property type="term" value="F:ATP-dependent DNA damage sensor activity"/>
    <property type="evidence" value="ECO:0007669"/>
    <property type="project" value="InterPro"/>
</dbReference>
<keyword evidence="11" id="KW-0175">Coiled coil</keyword>
<keyword evidence="3 9" id="KW-0547">Nucleotide-binding</keyword>
<dbReference type="GO" id="GO:0005829">
    <property type="term" value="C:cytosol"/>
    <property type="evidence" value="ECO:0007669"/>
    <property type="project" value="TreeGrafter"/>
</dbReference>
<sequence length="872" mass="96738">MEIDRSKISPMMQQYFEVKDKYTDCILFFRLGDFYEMFFDDAVTVSKALELTLTGRDCGLEERAPMCGVPYHAADMYIKKLIDLGFKVAVCEQLTDPAETKGIVVRDVIRVVTPGTLTESSMLDDGSNNYICSIFYDKDTDSCGVASADISTGDAALSLFEGKDLEAGVINELSRCRPAEIIFPENFLSLKNAADFVKVRLSCAVTLRDTICFTPSARRDTVTAVFGVKSVTELGISEDGADCAAVCGLFDYINDTQKTSVSRFTAIDILSGDQFMGLDLNARRNLELTETLRSKEKKGSLLWVLDSTKTSMGRRLLKNWIEQPLKSPARIIERLDAVEALYRKSVVLADLTDLLDRVYDLERLMTKVMYKSANPRDLKSLSATAMQLPLIKQELAKLSDSKLLARYNDEISTLDELVNLVENAIMDEPPISVKDGGVIKEGFNKELDSLRHIMNNGRSIIDEIEQREKEATGIKNLKIGFNRVFGYYLEVTRSYYDLIPEGWIRKQTLANAERFITEELKNAENAILGAKDKALALEADIFSEVRDFLATKLEAVQKTASAVASVDVLCSFADVALRNQYVKPDIVLDGAIDIKAGRHPVVELMLTDEVFVPNDLHIDNKSDRMSIITGPNMSGKSTYMRQNALIVLMAQIGSFVPADSARISVVDKIFTRVGASDDLTAGQSTFMVEMSEVSDILKNATKDSLVILDEVGRGTSTFDGVSIARAVAEHICTSKKLGCKTLFATHYHELIGLENELEGVKNYSIAVNKHGGTIRFLRKIVRGGVDESYGVDVAKLAGLPAKVVSRARELLEEMEKAHENERTVIKNDDFGQISFGSLGREAALDMLEKTNIDELSDSECRELLKDMLKAMQ</sequence>
<feature type="coiled-coil region" evidence="11">
    <location>
        <begin position="506"/>
        <end position="540"/>
    </location>
</feature>
<dbReference type="Pfam" id="PF05190">
    <property type="entry name" value="MutS_IV"/>
    <property type="match status" value="1"/>
</dbReference>
<dbReference type="HAMAP" id="MF_00096">
    <property type="entry name" value="MutS"/>
    <property type="match status" value="1"/>
</dbReference>
<proteinExistence type="inferred from homology"/>
<dbReference type="GO" id="GO:0003684">
    <property type="term" value="F:damaged DNA binding"/>
    <property type="evidence" value="ECO:0007669"/>
    <property type="project" value="UniProtKB-UniRule"/>
</dbReference>
<accession>A0A1H6IGB3</accession>
<dbReference type="GO" id="GO:0030983">
    <property type="term" value="F:mismatched DNA binding"/>
    <property type="evidence" value="ECO:0007669"/>
    <property type="project" value="InterPro"/>
</dbReference>
<dbReference type="CDD" id="cd03284">
    <property type="entry name" value="ABC_MutS1"/>
    <property type="match status" value="1"/>
</dbReference>
<dbReference type="InterPro" id="IPR036678">
    <property type="entry name" value="MutS_con_dom_sf"/>
</dbReference>
<dbReference type="InterPro" id="IPR036187">
    <property type="entry name" value="DNA_mismatch_repair_MutS_sf"/>
</dbReference>
<dbReference type="GO" id="GO:0006298">
    <property type="term" value="P:mismatch repair"/>
    <property type="evidence" value="ECO:0007669"/>
    <property type="project" value="UniProtKB-UniRule"/>
</dbReference>
<dbReference type="SUPFAM" id="SSF52540">
    <property type="entry name" value="P-loop containing nucleoside triphosphate hydrolases"/>
    <property type="match status" value="1"/>
</dbReference>
<keyword evidence="7 9" id="KW-0234">DNA repair</keyword>
<keyword evidence="6 9" id="KW-0238">DNA-binding</keyword>
<dbReference type="SUPFAM" id="SSF53150">
    <property type="entry name" value="DNA repair protein MutS, domain II"/>
    <property type="match status" value="1"/>
</dbReference>
<dbReference type="SUPFAM" id="SSF55271">
    <property type="entry name" value="DNA repair protein MutS, domain I"/>
    <property type="match status" value="1"/>
</dbReference>
<comment type="similarity">
    <text evidence="1 9 10">Belongs to the DNA mismatch repair MutS family.</text>
</comment>
<evidence type="ECO:0000256" key="11">
    <source>
        <dbReference type="SAM" id="Coils"/>
    </source>
</evidence>
<comment type="function">
    <text evidence="8 9">This protein is involved in the repair of mismatches in DNA. It is possible that it carries out the mismatch recognition step. This protein has a weak ATPase activity.</text>
</comment>
<dbReference type="InterPro" id="IPR005748">
    <property type="entry name" value="DNA_mismatch_repair_MutS"/>
</dbReference>
<dbReference type="InterPro" id="IPR007696">
    <property type="entry name" value="DNA_mismatch_repair_MutS_core"/>
</dbReference>
<dbReference type="InterPro" id="IPR017261">
    <property type="entry name" value="DNA_mismatch_repair_MutS/MSH"/>
</dbReference>
<feature type="domain" description="DNA mismatch repair proteins mutS family" evidence="12">
    <location>
        <begin position="704"/>
        <end position="720"/>
    </location>
</feature>
<organism evidence="13 14">
    <name type="scientific">Ruminococcus flavefaciens</name>
    <dbReference type="NCBI Taxonomy" id="1265"/>
    <lineage>
        <taxon>Bacteria</taxon>
        <taxon>Bacillati</taxon>
        <taxon>Bacillota</taxon>
        <taxon>Clostridia</taxon>
        <taxon>Eubacteriales</taxon>
        <taxon>Oscillospiraceae</taxon>
        <taxon>Ruminococcus</taxon>
    </lineage>
</organism>
<dbReference type="FunFam" id="3.40.50.300:FF:000870">
    <property type="entry name" value="MutS protein homolog 4"/>
    <property type="match status" value="1"/>
</dbReference>
<evidence type="ECO:0000256" key="3">
    <source>
        <dbReference type="ARBA" id="ARBA00022741"/>
    </source>
</evidence>
<dbReference type="FunFam" id="3.40.1170.10:FF:000001">
    <property type="entry name" value="DNA mismatch repair protein MutS"/>
    <property type="match status" value="1"/>
</dbReference>
<evidence type="ECO:0000256" key="4">
    <source>
        <dbReference type="ARBA" id="ARBA00022763"/>
    </source>
</evidence>
<dbReference type="PANTHER" id="PTHR11361:SF34">
    <property type="entry name" value="DNA MISMATCH REPAIR PROTEIN MSH1, MITOCHONDRIAL"/>
    <property type="match status" value="1"/>
</dbReference>
<dbReference type="Pfam" id="PF00488">
    <property type="entry name" value="MutS_V"/>
    <property type="match status" value="1"/>
</dbReference>
<dbReference type="Pfam" id="PF01624">
    <property type="entry name" value="MutS_I"/>
    <property type="match status" value="1"/>
</dbReference>
<dbReference type="EMBL" id="FNWV01000002">
    <property type="protein sequence ID" value="SEH45949.1"/>
    <property type="molecule type" value="Genomic_DNA"/>
</dbReference>
<gene>
    <name evidence="9" type="primary">mutS</name>
    <name evidence="13" type="ORF">SAMN02910265_00770</name>
</gene>
<dbReference type="FunFam" id="1.10.1420.10:FF:000001">
    <property type="entry name" value="DNA mismatch repair protein MutS"/>
    <property type="match status" value="1"/>
</dbReference>
<dbReference type="OrthoDB" id="9802448at2"/>
<dbReference type="NCBIfam" id="NF003810">
    <property type="entry name" value="PRK05399.1"/>
    <property type="match status" value="1"/>
</dbReference>
<dbReference type="InterPro" id="IPR007695">
    <property type="entry name" value="DNA_mismatch_repair_MutS-lik_N"/>
</dbReference>
<dbReference type="InterPro" id="IPR016151">
    <property type="entry name" value="DNA_mismatch_repair_MutS_N"/>
</dbReference>
<evidence type="ECO:0000256" key="6">
    <source>
        <dbReference type="ARBA" id="ARBA00023125"/>
    </source>
</evidence>
<evidence type="ECO:0000256" key="5">
    <source>
        <dbReference type="ARBA" id="ARBA00022840"/>
    </source>
</evidence>
<evidence type="ECO:0000256" key="2">
    <source>
        <dbReference type="ARBA" id="ARBA00021982"/>
    </source>
</evidence>